<feature type="chain" id="PRO_5016144212" evidence="2">
    <location>
        <begin position="25"/>
        <end position="201"/>
    </location>
</feature>
<reference evidence="3 6" key="2">
    <citation type="submission" date="2020-10" db="EMBL/GenBank/DDBJ databases">
        <title>Genome sequences of Pseudomonas isolates.</title>
        <authorList>
            <person name="Wessels L."/>
            <person name="Reich F."/>
            <person name="Hammerl J."/>
        </authorList>
    </citation>
    <scope>NUCLEOTIDE SEQUENCE [LARGE SCALE GENOMIC DNA]</scope>
    <source>
        <strain evidence="3 6">20-MO00624-0</strain>
    </source>
</reference>
<name>A0A2X2D0M5_PSELU</name>
<evidence type="ECO:0000256" key="2">
    <source>
        <dbReference type="SAM" id="SignalP"/>
    </source>
</evidence>
<accession>A0A2X2D0M5</accession>
<dbReference type="Proteomes" id="UP000626180">
    <property type="component" value="Unassembled WGS sequence"/>
</dbReference>
<proteinExistence type="predicted"/>
<keyword evidence="1" id="KW-0175">Coiled coil</keyword>
<dbReference type="Proteomes" id="UP000250443">
    <property type="component" value="Unassembled WGS sequence"/>
</dbReference>
<evidence type="ECO:0000256" key="1">
    <source>
        <dbReference type="SAM" id="Coils"/>
    </source>
</evidence>
<dbReference type="GO" id="GO:0005882">
    <property type="term" value="C:intermediate filament"/>
    <property type="evidence" value="ECO:0007669"/>
    <property type="project" value="UniProtKB-KW"/>
</dbReference>
<keyword evidence="2" id="KW-0732">Signal</keyword>
<dbReference type="EMBL" id="UAUF01000014">
    <property type="protein sequence ID" value="SPZ12874.1"/>
    <property type="molecule type" value="Genomic_DNA"/>
</dbReference>
<dbReference type="EMBL" id="JADMCD010000006">
    <property type="protein sequence ID" value="MBF8641524.1"/>
    <property type="molecule type" value="Genomic_DNA"/>
</dbReference>
<protein>
    <submittedName>
        <fullName evidence="3">DUF4124 domain-containing protein</fullName>
    </submittedName>
    <submittedName>
        <fullName evidence="4">Keratin type II cytoskeletal 75</fullName>
    </submittedName>
</protein>
<keyword evidence="4" id="KW-0416">Keratin</keyword>
<feature type="signal peptide" evidence="2">
    <location>
        <begin position="1"/>
        <end position="24"/>
    </location>
</feature>
<dbReference type="AlphaFoldDB" id="A0A2X2D0M5"/>
<evidence type="ECO:0000313" key="6">
    <source>
        <dbReference type="Proteomes" id="UP000626180"/>
    </source>
</evidence>
<organism evidence="4 5">
    <name type="scientific">Pseudomonas luteola</name>
    <dbReference type="NCBI Taxonomy" id="47886"/>
    <lineage>
        <taxon>Bacteria</taxon>
        <taxon>Pseudomonadati</taxon>
        <taxon>Pseudomonadota</taxon>
        <taxon>Gammaproteobacteria</taxon>
        <taxon>Pseudomonadales</taxon>
        <taxon>Pseudomonadaceae</taxon>
        <taxon>Pseudomonas</taxon>
    </lineage>
</organism>
<reference evidence="4 5" key="1">
    <citation type="submission" date="2018-06" db="EMBL/GenBank/DDBJ databases">
        <authorList>
            <consortium name="Pathogen Informatics"/>
            <person name="Doyle S."/>
        </authorList>
    </citation>
    <scope>NUCLEOTIDE SEQUENCE [LARGE SCALE GENOMIC DNA]</scope>
    <source>
        <strain evidence="4 5">NCTC11842</strain>
    </source>
</reference>
<evidence type="ECO:0000313" key="3">
    <source>
        <dbReference type="EMBL" id="MBF8641524.1"/>
    </source>
</evidence>
<evidence type="ECO:0000313" key="4">
    <source>
        <dbReference type="EMBL" id="SPZ12874.1"/>
    </source>
</evidence>
<evidence type="ECO:0000313" key="5">
    <source>
        <dbReference type="Proteomes" id="UP000250443"/>
    </source>
</evidence>
<gene>
    <name evidence="3" type="ORF">IRZ65_12635</name>
    <name evidence="4" type="ORF">NCTC11842_04715</name>
</gene>
<feature type="coiled-coil region" evidence="1">
    <location>
        <begin position="128"/>
        <end position="187"/>
    </location>
</feature>
<keyword evidence="6" id="KW-1185">Reference proteome</keyword>
<sequence length="201" mass="22232">MAVARRKKAVLGSALILLTSSVLAAESTPIQLYRYVDRNGVTVIDRQGVPAEYAGKGYDILNEQGRVMKVVPPAPPAEEILRRAAAKQQAQADANLLRLYSSVADVDRAKVRKLNELDGLAAVKRGNLQALNQQRDTLMSQAASYQRGGQAVPDDLLQRIEALKGEEHRLQSELDRYIKDRQTAEANFNADRARIVQLLDE</sequence>